<keyword evidence="1" id="KW-0472">Membrane</keyword>
<evidence type="ECO:0000313" key="2">
    <source>
        <dbReference type="EMBL" id="PIV02075.1"/>
    </source>
</evidence>
<comment type="caution">
    <text evidence="2">The sequence shown here is derived from an EMBL/GenBank/DDBJ whole genome shotgun (WGS) entry which is preliminary data.</text>
</comment>
<dbReference type="Proteomes" id="UP000230399">
    <property type="component" value="Unassembled WGS sequence"/>
</dbReference>
<gene>
    <name evidence="2" type="ORF">COS55_00620</name>
</gene>
<sequence length="95" mass="10422">MTIPYLNQILLSLVVTTLTILLAISGVYVIHILQELRESVKKVNKILDDSQTISSSIAKPISGISGFITGIKGGMDIINLFLSKKPHKSTKEEEK</sequence>
<evidence type="ECO:0000256" key="1">
    <source>
        <dbReference type="SAM" id="Phobius"/>
    </source>
</evidence>
<accession>A0A2M7BG26</accession>
<feature type="transmembrane region" description="Helical" evidence="1">
    <location>
        <begin position="6"/>
        <end position="33"/>
    </location>
</feature>
<name>A0A2M7BG26_9BACT</name>
<organism evidence="2 3">
    <name type="scientific">Candidatus Shapirobacteria bacterium CG03_land_8_20_14_0_80_40_19</name>
    <dbReference type="NCBI Taxonomy" id="1974880"/>
    <lineage>
        <taxon>Bacteria</taxon>
        <taxon>Candidatus Shapironibacteriota</taxon>
    </lineage>
</organism>
<protein>
    <recommendedName>
        <fullName evidence="4">DUF948 domain-containing protein</fullName>
    </recommendedName>
</protein>
<dbReference type="EMBL" id="PEVD01000009">
    <property type="protein sequence ID" value="PIV02075.1"/>
    <property type="molecule type" value="Genomic_DNA"/>
</dbReference>
<proteinExistence type="predicted"/>
<evidence type="ECO:0000313" key="3">
    <source>
        <dbReference type="Proteomes" id="UP000230399"/>
    </source>
</evidence>
<keyword evidence="1" id="KW-0812">Transmembrane</keyword>
<reference evidence="3" key="1">
    <citation type="submission" date="2017-09" db="EMBL/GenBank/DDBJ databases">
        <title>Depth-based differentiation of microbial function through sediment-hosted aquifers and enrichment of novel symbionts in the deep terrestrial subsurface.</title>
        <authorList>
            <person name="Probst A.J."/>
            <person name="Ladd B."/>
            <person name="Jarett J.K."/>
            <person name="Geller-Mcgrath D.E."/>
            <person name="Sieber C.M.K."/>
            <person name="Emerson J.B."/>
            <person name="Anantharaman K."/>
            <person name="Thomas B.C."/>
            <person name="Malmstrom R."/>
            <person name="Stieglmeier M."/>
            <person name="Klingl A."/>
            <person name="Woyke T."/>
            <person name="Ryan C.M."/>
            <person name="Banfield J.F."/>
        </authorList>
    </citation>
    <scope>NUCLEOTIDE SEQUENCE [LARGE SCALE GENOMIC DNA]</scope>
</reference>
<keyword evidence="1" id="KW-1133">Transmembrane helix</keyword>
<dbReference type="AlphaFoldDB" id="A0A2M7BG26"/>
<evidence type="ECO:0008006" key="4">
    <source>
        <dbReference type="Google" id="ProtNLM"/>
    </source>
</evidence>